<sequence>MIIKNNNKAVDVQKNQHVCWEGQKTSRRFYVKKTISYGKWSTHKQPETIPSISWEGGTTVNCKCWVERTNKVREGFVISTVTEKHYLIPSFSGIASDCRVNTTGNNEDGFTFTFGRRDNATSDRTYTGVVQYTDESGSYPITVTITQTKRDKYVTKLDNASITTNLIPASGGNISSGTLTFRKTYNTGETENVSEHVTFSTVSATTKGTTESPITDVKTIPAGGTTQTQTTIDGVTLTHPSFTVKQAANTKTIKTPESKTTTSVILSVSPTVVYSSGGTVTFTLQRMYTLNKTLYQYTSGSTSGGGSDANQGPEAVNANQTYTITGITGVSSTKGTSYKIPASTSARTIKFKTTYDGITSNEVSVSQKLDGPNESKAFIYSNLKITEYSYTKDNSGYHFPASGKTITATDCTLKGTYDWTYTSMENKTVTETVTWTFNDLTAAMYTFTPTSFTADSLGTVSKAADIQYKNFTVDIKNLKHTYNGKQHDVKDSNGRFLTASKTVTLTRQGNSGTQASNPTSTNLSVSVSPTSFDYKGGSATLTATLIKIFNVTWTSGATSTNPTNTDVTSSTTFSGTYREYGQTQQNTFSFTGNKPTIPNIQSSKTSRTYTFTGTYGSYSDTATVSQTGNTTLYTVTFYINNTYAKWSKTTGNESITKKFSKDTPYTELIPDETPTWLEGSNLKYVFLGNYSTTTTGAAVTSGSLLTSDINLYARWSTASTGYVKVSWDPNGGQLSPASGGTSTSNAIYDYHNPGTIRCQPSDIGYKNTPSKTGNTFIGWYYNSTYYTKFPVSLTLGTTPIQLNAMYTVTEKTVYWNSNGGTFSDGSTQKSEKKNYGASISAYSSSPSKTATTSTIYKFKGWSLTTNGNVVTFPYTLTTTSSTFNFYAIYTSSTNTCTINWNNTNSNIAIWSDNTKGTKTSSANYGTKYSELTAPATLANPIKNDNDTIRYTGAWYTASINGTLLSNSSATVTSNPTNVYLQLTIAGYKVTLNPDNGTLTVSGHTYTSSNPYITYTKGSFNLGNYTPTRTDYSFKGWSTNSSATTGSTSSVTINAAITYYAIWKQIFTVTWNLNGGNIGGVTTNKTESVESGSTVSFSKYTPVRTGYTFNGWATSSAATSGSTTGNSAAITADTTFYAIWKQLFTVTWNLNGGNINGDTTNKTESVESGTTVSFTKYKPVKTGYTFNGWSTSSTATSGSTTGNSAAITADTTFYAIYTISINTYTVTWANTNASIAIWKDNTTQNKTSSVTHGTQYNQLTAPAEFANPIKNSGDTIRYTAAWYTLPDNGVLLSTSTTQVTKDITVYAVLTITGYKVTLNPDNGTLTVSGHAYTSSNPYITYTKGSFNLENYRPTRTDYSFKGWSNSPGGAYVGGSVTINSSIIYYALWQQLFTVTWNLNGGNIGGVTTNKTESVESGTTVSFTKYKPVKTGYTFNGWATSSAATSGSTTGNSAAITADTTFYATWKSATLTPILLILAE</sequence>
<evidence type="ECO:0000313" key="2">
    <source>
        <dbReference type="EMBL" id="WQJ51643.1"/>
    </source>
</evidence>
<dbReference type="EMBL" id="OR769219">
    <property type="protein sequence ID" value="WQJ51643.1"/>
    <property type="molecule type" value="Genomic_DNA"/>
</dbReference>
<comment type="subcellular location">
    <subcellularLocation>
        <location evidence="1">Cell envelope</location>
    </subcellularLocation>
</comment>
<dbReference type="Gene3D" id="2.60.40.4270">
    <property type="entry name" value="Listeria-Bacteroides repeat domain"/>
    <property type="match status" value="5"/>
</dbReference>
<proteinExistence type="predicted"/>
<keyword evidence="3" id="KW-1185">Reference proteome</keyword>
<protein>
    <submittedName>
        <fullName evidence="2">Uncharacterized protein</fullName>
    </submittedName>
</protein>
<evidence type="ECO:0000313" key="3">
    <source>
        <dbReference type="Proteomes" id="UP001348805"/>
    </source>
</evidence>
<organism evidence="2 3">
    <name type="scientific">phage Lak_Megaphage_RVC_AP3_GC26</name>
    <dbReference type="NCBI Taxonomy" id="3109225"/>
    <lineage>
        <taxon>Viruses</taxon>
        <taxon>Duplodnaviria</taxon>
        <taxon>Heunggongvirae</taxon>
        <taxon>Uroviricota</taxon>
        <taxon>Caudoviricetes</taxon>
        <taxon>Caudoviricetes code 15 clade</taxon>
    </lineage>
</organism>
<dbReference type="Pfam" id="PF09479">
    <property type="entry name" value="Flg_new"/>
    <property type="match status" value="5"/>
</dbReference>
<reference evidence="2 3" key="1">
    <citation type="submission" date="2023-11" db="EMBL/GenBank/DDBJ databases">
        <authorList>
            <person name="Cook R."/>
            <person name="Crisci M."/>
            <person name="Pye H."/>
            <person name="Adriaenssens E."/>
            <person name="Santini J."/>
        </authorList>
    </citation>
    <scope>NUCLEOTIDE SEQUENCE [LARGE SCALE GENOMIC DNA]</scope>
    <source>
        <strain evidence="2">Lak_Megaphage_RVC_AP3_GC26</strain>
    </source>
</reference>
<accession>A0ABZ0Z2K4</accession>
<evidence type="ECO:0000256" key="1">
    <source>
        <dbReference type="ARBA" id="ARBA00004196"/>
    </source>
</evidence>
<dbReference type="InterPro" id="IPR042229">
    <property type="entry name" value="Listeria/Bacterioides_rpt_sf"/>
</dbReference>
<dbReference type="NCBIfam" id="TIGR02543">
    <property type="entry name" value="List_Bact_rpt"/>
    <property type="match status" value="4"/>
</dbReference>
<dbReference type="InterPro" id="IPR013378">
    <property type="entry name" value="InlB-like_B-rpt"/>
</dbReference>
<name>A0ABZ0Z2K4_9CAUD</name>
<dbReference type="Proteomes" id="UP001348805">
    <property type="component" value="Segment"/>
</dbReference>